<organism evidence="1 4">
    <name type="scientific">Blautia obeum</name>
    <dbReference type="NCBI Taxonomy" id="40520"/>
    <lineage>
        <taxon>Bacteria</taxon>
        <taxon>Bacillati</taxon>
        <taxon>Bacillota</taxon>
        <taxon>Clostridia</taxon>
        <taxon>Lachnospirales</taxon>
        <taxon>Lachnospiraceae</taxon>
        <taxon>Blautia</taxon>
    </lineage>
</organism>
<gene>
    <name evidence="2" type="ORF">DW723_06225</name>
    <name evidence="1" type="ORF">DWY46_02955</name>
</gene>
<dbReference type="RefSeq" id="WP_117638508.1">
    <property type="nucleotide sequence ID" value="NZ_JANGEI010000001.1"/>
</dbReference>
<evidence type="ECO:0000313" key="2">
    <source>
        <dbReference type="EMBL" id="RHE76240.1"/>
    </source>
</evidence>
<evidence type="ECO:0000313" key="3">
    <source>
        <dbReference type="Proteomes" id="UP000283928"/>
    </source>
</evidence>
<comment type="caution">
    <text evidence="1">The sequence shown here is derived from an EMBL/GenBank/DDBJ whole genome shotgun (WGS) entry which is preliminary data.</text>
</comment>
<accession>A0A396G244</accession>
<proteinExistence type="predicted"/>
<dbReference type="EMBL" id="QSKO01000006">
    <property type="protein sequence ID" value="RHE76240.1"/>
    <property type="molecule type" value="Genomic_DNA"/>
</dbReference>
<evidence type="ECO:0000313" key="1">
    <source>
        <dbReference type="EMBL" id="RGR50360.1"/>
    </source>
</evidence>
<sequence length="79" mass="9448">MMQQQDVVFHLLFFIDECNILCYHINGLFFMHGLPRSKVFVPDMLFREQHLGEGLLSIGRHQKSKEDFWCLFLLSKNEM</sequence>
<name>A0A396G244_9FIRM</name>
<dbReference type="EMBL" id="QRUH01000002">
    <property type="protein sequence ID" value="RGR50360.1"/>
    <property type="molecule type" value="Genomic_DNA"/>
</dbReference>
<reference evidence="3 4" key="1">
    <citation type="submission" date="2018-08" db="EMBL/GenBank/DDBJ databases">
        <title>A genome reference for cultivated species of the human gut microbiota.</title>
        <authorList>
            <person name="Zou Y."/>
            <person name="Xue W."/>
            <person name="Luo G."/>
        </authorList>
    </citation>
    <scope>NUCLEOTIDE SEQUENCE [LARGE SCALE GENOMIC DNA]</scope>
    <source>
        <strain evidence="1 4">AF25-21</strain>
        <strain evidence="2 3">AM27-32LB</strain>
    </source>
</reference>
<protein>
    <submittedName>
        <fullName evidence="1">Uncharacterized protein</fullName>
    </submittedName>
</protein>
<evidence type="ECO:0000313" key="4">
    <source>
        <dbReference type="Proteomes" id="UP000285839"/>
    </source>
</evidence>
<dbReference type="Proteomes" id="UP000283928">
    <property type="component" value="Unassembled WGS sequence"/>
</dbReference>
<dbReference type="AlphaFoldDB" id="A0A396G244"/>
<dbReference type="Proteomes" id="UP000285839">
    <property type="component" value="Unassembled WGS sequence"/>
</dbReference>